<dbReference type="EMBL" id="SNZE01000030">
    <property type="protein sequence ID" value="TDR28947.1"/>
    <property type="molecule type" value="Genomic_DNA"/>
</dbReference>
<name>A0A4R6Y4X5_9BURK</name>
<dbReference type="RefSeq" id="WP_133621442.1">
    <property type="nucleotide sequence ID" value="NZ_SNZE01000030.1"/>
</dbReference>
<sequence length="145" mass="16681">MLRNSFLRSVKRPYSEIDEGISGLVNTLNAIKGIQTIASCHGHIDCRPPYVSFTGALSVAQQIEIVLRNDSVSTKPLLDEVWSVNINFWYPDITQLIYTIHCPKYDNVRDKMLFKLYYFGMRRSYVNNQLSRLSQIIKSYVDLAA</sequence>
<proteinExistence type="predicted"/>
<keyword evidence="2" id="KW-1185">Reference proteome</keyword>
<reference evidence="1 2" key="1">
    <citation type="submission" date="2019-03" db="EMBL/GenBank/DDBJ databases">
        <title>Genomic Encyclopedia of Type Strains, Phase IV (KMG-IV): sequencing the most valuable type-strain genomes for metagenomic binning, comparative biology and taxonomic classification.</title>
        <authorList>
            <person name="Goeker M."/>
        </authorList>
    </citation>
    <scope>NUCLEOTIDE SEQUENCE [LARGE SCALE GENOMIC DNA]</scope>
    <source>
        <strain evidence="1 2">DSM 102852</strain>
    </source>
</reference>
<accession>A0A4R6Y4X5</accession>
<dbReference type="AlphaFoldDB" id="A0A4R6Y4X5"/>
<gene>
    <name evidence="1" type="ORF">DFR44_13016</name>
</gene>
<evidence type="ECO:0000313" key="1">
    <source>
        <dbReference type="EMBL" id="TDR28947.1"/>
    </source>
</evidence>
<protein>
    <submittedName>
        <fullName evidence="1">Uncharacterized protein</fullName>
    </submittedName>
</protein>
<evidence type="ECO:0000313" key="2">
    <source>
        <dbReference type="Proteomes" id="UP000294480"/>
    </source>
</evidence>
<comment type="caution">
    <text evidence="1">The sequence shown here is derived from an EMBL/GenBank/DDBJ whole genome shotgun (WGS) entry which is preliminary data.</text>
</comment>
<dbReference type="Proteomes" id="UP000294480">
    <property type="component" value="Unassembled WGS sequence"/>
</dbReference>
<organism evidence="1 2">
    <name type="scientific">Hydromonas duriensis</name>
    <dbReference type="NCBI Taxonomy" id="1527608"/>
    <lineage>
        <taxon>Bacteria</taxon>
        <taxon>Pseudomonadati</taxon>
        <taxon>Pseudomonadota</taxon>
        <taxon>Betaproteobacteria</taxon>
        <taxon>Burkholderiales</taxon>
        <taxon>Burkholderiaceae</taxon>
        <taxon>Hydromonas</taxon>
    </lineage>
</organism>